<organism evidence="1">
    <name type="scientific">Accumulibacter regalis</name>
    <dbReference type="NCBI Taxonomy" id="522306"/>
    <lineage>
        <taxon>Bacteria</taxon>
        <taxon>Pseudomonadati</taxon>
        <taxon>Pseudomonadota</taxon>
        <taxon>Betaproteobacteria</taxon>
        <taxon>Candidatus Accumulibacter</taxon>
    </lineage>
</organism>
<evidence type="ECO:0008006" key="2">
    <source>
        <dbReference type="Google" id="ProtNLM"/>
    </source>
</evidence>
<gene>
    <name evidence="1" type="ordered locus">CAP2UW1_0906</name>
</gene>
<dbReference type="KEGG" id="app:CAP2UW1_0906"/>
<dbReference type="HOGENOM" id="CLU_048552_0_1_4"/>
<dbReference type="InterPro" id="IPR014729">
    <property type="entry name" value="Rossmann-like_a/b/a_fold"/>
</dbReference>
<dbReference type="eggNOG" id="COG0603">
    <property type="taxonomic scope" value="Bacteria"/>
</dbReference>
<dbReference type="AlphaFoldDB" id="C7RPK0"/>
<dbReference type="STRING" id="522306.CAP2UW1_0906"/>
<proteinExistence type="predicted"/>
<dbReference type="EMBL" id="CP001715">
    <property type="protein sequence ID" value="ACV34243.1"/>
    <property type="molecule type" value="Genomic_DNA"/>
</dbReference>
<reference evidence="1" key="2">
    <citation type="submission" date="2009-09" db="EMBL/GenBank/DDBJ databases">
        <title>Complete sequence of chromosome of Candidatus Accumulibacter phosphatis clade IIA str. UW-1.</title>
        <authorList>
            <consortium name="US DOE Joint Genome Institute"/>
            <person name="Martin H.G."/>
            <person name="Ivanova N."/>
            <person name="Kunin V."/>
            <person name="Warnecke F."/>
            <person name="Barry K."/>
            <person name="He S."/>
            <person name="Salamov A."/>
            <person name="Szeto E."/>
            <person name="Dalin E."/>
            <person name="Pangilinan J.L."/>
            <person name="Lapidus A."/>
            <person name="Lowry S."/>
            <person name="Kyrpides N.C."/>
            <person name="McMahon K.D."/>
            <person name="Hugenholtz P."/>
        </authorList>
    </citation>
    <scope>NUCLEOTIDE SEQUENCE [LARGE SCALE GENOMIC DNA]</scope>
    <source>
        <strain evidence="1">UW-1</strain>
    </source>
</reference>
<protein>
    <recommendedName>
        <fullName evidence="2">7-cyano-7-deazaguanine synthase</fullName>
    </recommendedName>
</protein>
<accession>C7RPK0</accession>
<dbReference type="Gene3D" id="3.40.50.620">
    <property type="entry name" value="HUPs"/>
    <property type="match status" value="1"/>
</dbReference>
<name>C7RPK0_ACCRE</name>
<dbReference type="OrthoDB" id="9789567at2"/>
<reference evidence="1" key="1">
    <citation type="submission" date="2009-08" db="EMBL/GenBank/DDBJ databases">
        <authorList>
            <consortium name="US DOE Joint Genome Institute"/>
            <person name="Lucas S."/>
            <person name="Copeland A."/>
            <person name="Lapidus A."/>
            <person name="Glavina del Rio T."/>
            <person name="Dalin E."/>
            <person name="Tice H."/>
            <person name="Bruce D."/>
            <person name="Barry K."/>
            <person name="Pitluck S."/>
            <person name="Lowry S."/>
            <person name="Larimer F."/>
            <person name="Land M."/>
            <person name="Hauser L."/>
            <person name="Kyrpides N."/>
            <person name="Ivanova N."/>
            <person name="McMahon K.D."/>
            <person name="Hugenholtz P."/>
        </authorList>
    </citation>
    <scope>NUCLEOTIDE SEQUENCE</scope>
    <source>
        <strain evidence="1">UW-1</strain>
    </source>
</reference>
<dbReference type="InterPro" id="IPR049676">
    <property type="entry name" value="QatC"/>
</dbReference>
<dbReference type="NCBIfam" id="NF041925">
    <property type="entry name" value="QatC"/>
    <property type="match status" value="1"/>
</dbReference>
<dbReference type="SUPFAM" id="SSF52402">
    <property type="entry name" value="Adenine nucleotide alpha hydrolases-like"/>
    <property type="match status" value="1"/>
</dbReference>
<evidence type="ECO:0000313" key="1">
    <source>
        <dbReference type="EMBL" id="ACV34243.1"/>
    </source>
</evidence>
<sequence>MKRQLVAGRFGPDDQTAIPAAADEQLTQLQLVAGVKTLDYGIGSALGSLKALGIFPSEIGIDLLVVAAHVHAADTRISRVEQSQDSWTREIRLVIPVSDLPRWTAVTPTLTKALNFLTGDRWTIGFRLRPVRFTNIARKRPHSLLTVPYDSLCLFSGGLDSLIGAINLLQAESAPLLISHFGESATSDAQNKLFAKLKKQYARSAFDRLRVGMTFDDGLVKDVGSENSTRGRSFLFFALGVFAGTGLRNGFTLKVPENGLIALNVPLDPLRLGSNSTRTTHPYFMARWNDLLDELGIDGRVENPYLPMTKGEMVLACANQKLLLELAPMSLSCAHPANARWQGHKGRGIEHCGYCLPCLIRRAALNRAWGEGGDRTAYTVPDLRAKALDTRESTGQQVRSFQYAIARLQGHPGLANLLIHKPGSLADSATRLDELADVYRRGLNEVACLIHGVQTRPS</sequence>